<dbReference type="Proteomes" id="UP001208041">
    <property type="component" value="Unassembled WGS sequence"/>
</dbReference>
<name>A0AAE3LPA8_9RHOB</name>
<evidence type="ECO:0000313" key="2">
    <source>
        <dbReference type="Proteomes" id="UP001208041"/>
    </source>
</evidence>
<dbReference type="SUPFAM" id="SSF50475">
    <property type="entry name" value="FMN-binding split barrel"/>
    <property type="match status" value="1"/>
</dbReference>
<dbReference type="PANTHER" id="PTHR35802:SF1">
    <property type="entry name" value="PROTEASE SYNTHASE AND SPORULATION PROTEIN PAI 2"/>
    <property type="match status" value="1"/>
</dbReference>
<dbReference type="Gene3D" id="2.30.110.10">
    <property type="entry name" value="Electron Transport, Fmn-binding Protein, Chain A"/>
    <property type="match status" value="1"/>
</dbReference>
<dbReference type="InterPro" id="IPR007396">
    <property type="entry name" value="TR_PAI2-type"/>
</dbReference>
<dbReference type="RefSeq" id="WP_263951982.1">
    <property type="nucleotide sequence ID" value="NZ_JAOYFC010000001.1"/>
</dbReference>
<keyword evidence="2" id="KW-1185">Reference proteome</keyword>
<dbReference type="InterPro" id="IPR012349">
    <property type="entry name" value="Split_barrel_FMN-bd"/>
</dbReference>
<sequence length="207" mass="23096">MHPNPVFRKSTIEQNLQFARERGFGTLAVNGEAGPTLAHVPFWISPDGSYAEMHLVRSNPIIRGIEGAQKAVLATTGPDGYISPDWYEMDDQVPTWNYVAVHLRGELEVLPATELRGHLDRLSEVNEARLLPKVPWLTSKMPEDALAKMMRMITPCRLTIENVEGTWKLGQNKPEDARKSAAGFVKTYDHGQETTMLAALMTGVQED</sequence>
<proteinExistence type="predicted"/>
<evidence type="ECO:0000313" key="1">
    <source>
        <dbReference type="EMBL" id="MCV6823152.1"/>
    </source>
</evidence>
<reference evidence="1" key="1">
    <citation type="submission" date="2022-10" db="EMBL/GenBank/DDBJ databases">
        <authorList>
            <person name="Yue Y."/>
        </authorList>
    </citation>
    <scope>NUCLEOTIDE SEQUENCE</scope>
    <source>
        <strain evidence="1">Z654</strain>
    </source>
</reference>
<comment type="caution">
    <text evidence="1">The sequence shown here is derived from an EMBL/GenBank/DDBJ whole genome shotgun (WGS) entry which is preliminary data.</text>
</comment>
<dbReference type="Pfam" id="PF04299">
    <property type="entry name" value="FMN_bind_2"/>
    <property type="match status" value="1"/>
</dbReference>
<dbReference type="PIRSF" id="PIRSF010372">
    <property type="entry name" value="PaiB"/>
    <property type="match status" value="1"/>
</dbReference>
<dbReference type="AlphaFoldDB" id="A0AAE3LPA8"/>
<protein>
    <submittedName>
        <fullName evidence="1">FMN-binding negative transcriptional regulator</fullName>
    </submittedName>
</protein>
<dbReference type="EMBL" id="JAOYFC010000001">
    <property type="protein sequence ID" value="MCV6823152.1"/>
    <property type="molecule type" value="Genomic_DNA"/>
</dbReference>
<organism evidence="1 2">
    <name type="scientific">Halocynthiibacter halioticoli</name>
    <dbReference type="NCBI Taxonomy" id="2986804"/>
    <lineage>
        <taxon>Bacteria</taxon>
        <taxon>Pseudomonadati</taxon>
        <taxon>Pseudomonadota</taxon>
        <taxon>Alphaproteobacteria</taxon>
        <taxon>Rhodobacterales</taxon>
        <taxon>Paracoccaceae</taxon>
        <taxon>Halocynthiibacter</taxon>
    </lineage>
</organism>
<accession>A0AAE3LPA8</accession>
<dbReference type="PANTHER" id="PTHR35802">
    <property type="entry name" value="PROTEASE SYNTHASE AND SPORULATION PROTEIN PAI 2"/>
    <property type="match status" value="1"/>
</dbReference>
<gene>
    <name evidence="1" type="ORF">OH136_01175</name>
</gene>